<comment type="caution">
    <text evidence="1">The sequence shown here is derived from an EMBL/GenBank/DDBJ whole genome shotgun (WGS) entry which is preliminary data.</text>
</comment>
<evidence type="ECO:0000313" key="1">
    <source>
        <dbReference type="EMBL" id="KAI5669619.1"/>
    </source>
</evidence>
<reference evidence="2" key="1">
    <citation type="journal article" date="2023" name="Nat. Plants">
        <title>Single-cell RNA sequencing provides a high-resolution roadmap for understanding the multicellular compartmentation of specialized metabolism.</title>
        <authorList>
            <person name="Sun S."/>
            <person name="Shen X."/>
            <person name="Li Y."/>
            <person name="Li Y."/>
            <person name="Wang S."/>
            <person name="Li R."/>
            <person name="Zhang H."/>
            <person name="Shen G."/>
            <person name="Guo B."/>
            <person name="Wei J."/>
            <person name="Xu J."/>
            <person name="St-Pierre B."/>
            <person name="Chen S."/>
            <person name="Sun C."/>
        </authorList>
    </citation>
    <scope>NUCLEOTIDE SEQUENCE [LARGE SCALE GENOMIC DNA]</scope>
</reference>
<accession>A0ACC0BAC0</accession>
<name>A0ACC0BAC0_CATRO</name>
<proteinExistence type="predicted"/>
<protein>
    <submittedName>
        <fullName evidence="1">Uncharacterized protein</fullName>
    </submittedName>
</protein>
<keyword evidence="2" id="KW-1185">Reference proteome</keyword>
<sequence>MCKMQRTPKLNCEALLCKMASSDGYQEPAPAELPLVLLHRSLTFPVQFLDLLRSRYRILDPNEESDSDPNFLALSRSIRILVCWGLFPLNSQTFDRYPSVECVVATSAGLDHIDLAECRRRGIRVSNGADIFSDDVADYAVGLLLDVLRRVSYGDRFVRGGSWTGKQEFPLGSKVGGKRVGIVGLGNIGLRIGKRLEGFGCIIGYNSRKPKPEIQYPYFSNILELAQWSDILILSCSSTTETFHIVDKNAMTALGREGIIINIGRGSLIDEKELCGFLVRGEIGGAGLDVFENEPYVPRELFDLNNVVLSPHKAAITTEAIEAIPEIVMKNIDAFFSNKPLLSEVDLDDK</sequence>
<evidence type="ECO:0000313" key="2">
    <source>
        <dbReference type="Proteomes" id="UP001060085"/>
    </source>
</evidence>
<dbReference type="EMBL" id="CM044704">
    <property type="protein sequence ID" value="KAI5669619.1"/>
    <property type="molecule type" value="Genomic_DNA"/>
</dbReference>
<dbReference type="Proteomes" id="UP001060085">
    <property type="component" value="Linkage Group LG04"/>
</dbReference>
<organism evidence="1 2">
    <name type="scientific">Catharanthus roseus</name>
    <name type="common">Madagascar periwinkle</name>
    <name type="synonym">Vinca rosea</name>
    <dbReference type="NCBI Taxonomy" id="4058"/>
    <lineage>
        <taxon>Eukaryota</taxon>
        <taxon>Viridiplantae</taxon>
        <taxon>Streptophyta</taxon>
        <taxon>Embryophyta</taxon>
        <taxon>Tracheophyta</taxon>
        <taxon>Spermatophyta</taxon>
        <taxon>Magnoliopsida</taxon>
        <taxon>eudicotyledons</taxon>
        <taxon>Gunneridae</taxon>
        <taxon>Pentapetalae</taxon>
        <taxon>asterids</taxon>
        <taxon>lamiids</taxon>
        <taxon>Gentianales</taxon>
        <taxon>Apocynaceae</taxon>
        <taxon>Rauvolfioideae</taxon>
        <taxon>Vinceae</taxon>
        <taxon>Catharanthinae</taxon>
        <taxon>Catharanthus</taxon>
    </lineage>
</organism>
<gene>
    <name evidence="1" type="ORF">M9H77_19472</name>
</gene>